<dbReference type="Gene3D" id="1.10.238.160">
    <property type="match status" value="1"/>
</dbReference>
<evidence type="ECO:0000313" key="1">
    <source>
        <dbReference type="EMBL" id="GGG03231.1"/>
    </source>
</evidence>
<organism evidence="1 2">
    <name type="scientific">Cysteiniphilum litorale</name>
    <dbReference type="NCBI Taxonomy" id="2056700"/>
    <lineage>
        <taxon>Bacteria</taxon>
        <taxon>Pseudomonadati</taxon>
        <taxon>Pseudomonadota</taxon>
        <taxon>Gammaproteobacteria</taxon>
        <taxon>Thiotrichales</taxon>
        <taxon>Fastidiosibacteraceae</taxon>
        <taxon>Cysteiniphilum</taxon>
    </lineage>
</organism>
<dbReference type="OrthoDB" id="5986966at2"/>
<dbReference type="AlphaFoldDB" id="A0A8J2Z606"/>
<evidence type="ECO:0000313" key="2">
    <source>
        <dbReference type="Proteomes" id="UP000636949"/>
    </source>
</evidence>
<protein>
    <submittedName>
        <fullName evidence="1">Uncharacterized protein</fullName>
    </submittedName>
</protein>
<dbReference type="EMBL" id="BMJS01000026">
    <property type="protein sequence ID" value="GGG03231.1"/>
    <property type="molecule type" value="Genomic_DNA"/>
</dbReference>
<name>A0A8J2Z606_9GAMM</name>
<sequence length="117" mass="13457">MSFEDAFRGVVSAEVQPITQNIERLTQMVEYLADKVQRLETARGTTGIKKELLSLRDVENIVGRKQCWIYKQMHANAFPAQISMGSRVFWKREDIERFVDITKKGEVYTVKNGTTEG</sequence>
<dbReference type="Proteomes" id="UP000636949">
    <property type="component" value="Unassembled WGS sequence"/>
</dbReference>
<gene>
    <name evidence="1" type="ORF">GCM10010995_20840</name>
</gene>
<keyword evidence="2" id="KW-1185">Reference proteome</keyword>
<proteinExistence type="predicted"/>
<reference evidence="1" key="2">
    <citation type="submission" date="2020-09" db="EMBL/GenBank/DDBJ databases">
        <authorList>
            <person name="Sun Q."/>
            <person name="Zhou Y."/>
        </authorList>
    </citation>
    <scope>NUCLEOTIDE SEQUENCE</scope>
    <source>
        <strain evidence="1">CGMCC 1.15758</strain>
    </source>
</reference>
<accession>A0A8J2Z606</accession>
<dbReference type="RefSeq" id="WP_117003351.1">
    <property type="nucleotide sequence ID" value="NZ_BMJS01000026.1"/>
</dbReference>
<comment type="caution">
    <text evidence="1">The sequence shown here is derived from an EMBL/GenBank/DDBJ whole genome shotgun (WGS) entry which is preliminary data.</text>
</comment>
<dbReference type="InterPro" id="IPR010260">
    <property type="entry name" value="AlpA"/>
</dbReference>
<dbReference type="Pfam" id="PF05930">
    <property type="entry name" value="Phage_AlpA"/>
    <property type="match status" value="1"/>
</dbReference>
<reference evidence="1" key="1">
    <citation type="journal article" date="2014" name="Int. J. Syst. Evol. Microbiol.">
        <title>Complete genome sequence of Corynebacterium casei LMG S-19264T (=DSM 44701T), isolated from a smear-ripened cheese.</title>
        <authorList>
            <consortium name="US DOE Joint Genome Institute (JGI-PGF)"/>
            <person name="Walter F."/>
            <person name="Albersmeier A."/>
            <person name="Kalinowski J."/>
            <person name="Ruckert C."/>
        </authorList>
    </citation>
    <scope>NUCLEOTIDE SEQUENCE</scope>
    <source>
        <strain evidence="1">CGMCC 1.15758</strain>
    </source>
</reference>